<comment type="caution">
    <text evidence="1">The sequence shown here is derived from an EMBL/GenBank/DDBJ whole genome shotgun (WGS) entry which is preliminary data.</text>
</comment>
<dbReference type="EMBL" id="JABSTR010000010">
    <property type="protein sequence ID" value="KAH9379921.1"/>
    <property type="molecule type" value="Genomic_DNA"/>
</dbReference>
<dbReference type="VEuPathDB" id="VectorBase:HLOH_055958"/>
<dbReference type="AlphaFoldDB" id="A0A9J6GYP5"/>
<sequence length="86" mass="9394">MPERFITDQCEVCGAARATLTRMMWECNVAEAETNILPPHLARAVHEMDKDAQKAAAQFALAAITRQQSGRHAAPPSEGVRATVTF</sequence>
<accession>A0A9J6GYP5</accession>
<gene>
    <name evidence="1" type="ORF">HPB48_000983</name>
</gene>
<organism evidence="1 2">
    <name type="scientific">Haemaphysalis longicornis</name>
    <name type="common">Bush tick</name>
    <dbReference type="NCBI Taxonomy" id="44386"/>
    <lineage>
        <taxon>Eukaryota</taxon>
        <taxon>Metazoa</taxon>
        <taxon>Ecdysozoa</taxon>
        <taxon>Arthropoda</taxon>
        <taxon>Chelicerata</taxon>
        <taxon>Arachnida</taxon>
        <taxon>Acari</taxon>
        <taxon>Parasitiformes</taxon>
        <taxon>Ixodida</taxon>
        <taxon>Ixodoidea</taxon>
        <taxon>Ixodidae</taxon>
        <taxon>Haemaphysalinae</taxon>
        <taxon>Haemaphysalis</taxon>
    </lineage>
</organism>
<evidence type="ECO:0000313" key="2">
    <source>
        <dbReference type="Proteomes" id="UP000821853"/>
    </source>
</evidence>
<protein>
    <submittedName>
        <fullName evidence="1">Uncharacterized protein</fullName>
    </submittedName>
</protein>
<dbReference type="Proteomes" id="UP000821853">
    <property type="component" value="Chromosome 8"/>
</dbReference>
<proteinExistence type="predicted"/>
<evidence type="ECO:0000313" key="1">
    <source>
        <dbReference type="EMBL" id="KAH9379921.1"/>
    </source>
</evidence>
<reference evidence="1 2" key="1">
    <citation type="journal article" date="2020" name="Cell">
        <title>Large-Scale Comparative Analyses of Tick Genomes Elucidate Their Genetic Diversity and Vector Capacities.</title>
        <authorList>
            <consortium name="Tick Genome and Microbiome Consortium (TIGMIC)"/>
            <person name="Jia N."/>
            <person name="Wang J."/>
            <person name="Shi W."/>
            <person name="Du L."/>
            <person name="Sun Y."/>
            <person name="Zhan W."/>
            <person name="Jiang J.F."/>
            <person name="Wang Q."/>
            <person name="Zhang B."/>
            <person name="Ji P."/>
            <person name="Bell-Sakyi L."/>
            <person name="Cui X.M."/>
            <person name="Yuan T.T."/>
            <person name="Jiang B.G."/>
            <person name="Yang W.F."/>
            <person name="Lam T.T."/>
            <person name="Chang Q.C."/>
            <person name="Ding S.J."/>
            <person name="Wang X.J."/>
            <person name="Zhu J.G."/>
            <person name="Ruan X.D."/>
            <person name="Zhao L."/>
            <person name="Wei J.T."/>
            <person name="Ye R.Z."/>
            <person name="Que T.C."/>
            <person name="Du C.H."/>
            <person name="Zhou Y.H."/>
            <person name="Cheng J.X."/>
            <person name="Dai P.F."/>
            <person name="Guo W.B."/>
            <person name="Han X.H."/>
            <person name="Huang E.J."/>
            <person name="Li L.F."/>
            <person name="Wei W."/>
            <person name="Gao Y.C."/>
            <person name="Liu J.Z."/>
            <person name="Shao H.Z."/>
            <person name="Wang X."/>
            <person name="Wang C.C."/>
            <person name="Yang T.C."/>
            <person name="Huo Q.B."/>
            <person name="Li W."/>
            <person name="Chen H.Y."/>
            <person name="Chen S.E."/>
            <person name="Zhou L.G."/>
            <person name="Ni X.B."/>
            <person name="Tian J.H."/>
            <person name="Sheng Y."/>
            <person name="Liu T."/>
            <person name="Pan Y.S."/>
            <person name="Xia L.Y."/>
            <person name="Li J."/>
            <person name="Zhao F."/>
            <person name="Cao W.C."/>
        </authorList>
    </citation>
    <scope>NUCLEOTIDE SEQUENCE [LARGE SCALE GENOMIC DNA]</scope>
    <source>
        <strain evidence="1">HaeL-2018</strain>
    </source>
</reference>
<name>A0A9J6GYP5_HAELO</name>
<keyword evidence="2" id="KW-1185">Reference proteome</keyword>